<feature type="domain" description="DnaJ homologue subfamily C member 28 conserved" evidence="2">
    <location>
        <begin position="14"/>
        <end position="80"/>
    </location>
</feature>
<dbReference type="InterPro" id="IPR018961">
    <property type="entry name" value="DnaJ_homolog_subfam-C_membr-28"/>
</dbReference>
<reference evidence="3 4" key="1">
    <citation type="submission" date="2016-10" db="EMBL/GenBank/DDBJ databases">
        <authorList>
            <person name="de Groot N.N."/>
        </authorList>
    </citation>
    <scope>NUCLEOTIDE SEQUENCE [LARGE SCALE GENOMIC DNA]</scope>
    <source>
        <strain evidence="3 4">CGMCC 4.2023</strain>
    </source>
</reference>
<feature type="compositionally biased region" description="Gly residues" evidence="1">
    <location>
        <begin position="134"/>
        <end position="144"/>
    </location>
</feature>
<protein>
    <recommendedName>
        <fullName evidence="2">DnaJ homologue subfamily C member 28 conserved domain-containing protein</fullName>
    </recommendedName>
</protein>
<dbReference type="Pfam" id="PF09350">
    <property type="entry name" value="DJC28_CD"/>
    <property type="match status" value="1"/>
</dbReference>
<evidence type="ECO:0000256" key="1">
    <source>
        <dbReference type="SAM" id="MobiDB-lite"/>
    </source>
</evidence>
<sequence length="151" mass="16664">MTERKPPGVSFETWTDRQIREAEERGDFANLPGRGKPLASLNTPYDELWWVKGKMQREGLSFLPPSLVLRKEAEDVVDAVAEARSERQVRAIITAVNEKIEAAIRRPLEGPPLNLKPFDVEQVVADWRERRAGGDGPAGDGPAPGGRQPAG</sequence>
<evidence type="ECO:0000313" key="3">
    <source>
        <dbReference type="EMBL" id="SEG46882.1"/>
    </source>
</evidence>
<gene>
    <name evidence="3" type="ORF">SAMN05216223_105347</name>
</gene>
<accession>A0A1H6AER4</accession>
<evidence type="ECO:0000313" key="4">
    <source>
        <dbReference type="Proteomes" id="UP000236754"/>
    </source>
</evidence>
<dbReference type="OrthoDB" id="3395286at2"/>
<dbReference type="AlphaFoldDB" id="A0A1H6AER4"/>
<organism evidence="3 4">
    <name type="scientific">Actinacidiphila yanglinensis</name>
    <dbReference type="NCBI Taxonomy" id="310779"/>
    <lineage>
        <taxon>Bacteria</taxon>
        <taxon>Bacillati</taxon>
        <taxon>Actinomycetota</taxon>
        <taxon>Actinomycetes</taxon>
        <taxon>Kitasatosporales</taxon>
        <taxon>Streptomycetaceae</taxon>
        <taxon>Actinacidiphila</taxon>
    </lineage>
</organism>
<feature type="region of interest" description="Disordered" evidence="1">
    <location>
        <begin position="126"/>
        <end position="151"/>
    </location>
</feature>
<dbReference type="Proteomes" id="UP000236754">
    <property type="component" value="Unassembled WGS sequence"/>
</dbReference>
<keyword evidence="4" id="KW-1185">Reference proteome</keyword>
<name>A0A1H6AER4_9ACTN</name>
<dbReference type="RefSeq" id="WP_103886136.1">
    <property type="nucleotide sequence ID" value="NZ_FNVU01000005.1"/>
</dbReference>
<evidence type="ECO:0000259" key="2">
    <source>
        <dbReference type="Pfam" id="PF09350"/>
    </source>
</evidence>
<proteinExistence type="predicted"/>
<dbReference type="EMBL" id="FNVU01000005">
    <property type="protein sequence ID" value="SEG46882.1"/>
    <property type="molecule type" value="Genomic_DNA"/>
</dbReference>